<dbReference type="AlphaFoldDB" id="A0A6C0KA64"/>
<evidence type="ECO:0000313" key="2">
    <source>
        <dbReference type="EMBL" id="QHU13710.1"/>
    </source>
</evidence>
<sequence length="647" mass="77741">MKKPPDKYKCIKLPITSILNNNEESQKIFNSIQDAVYRTNYITTKTSLLLRLWCLDKFYNGIDIPLITEATIRMAMKSIVIPCASGRKPNEDNALLLNEFKNLHNFKLENGKNLSTILNYYAITILTSIETNIKMKFFNYVNRFINSYFKVFYKDEITNKEFKKQLFKDLYVVKNDILNGSLKSNLKFHNWINEYRYKIVPEEFEVSYYYDVKATPQKYLKYMIFMNIELEKIEGKMYQFFPLQSSVIPNHIQIDTKAIIELLVDKGKKEYLDNIELNKEFLWDKYFNITQKIKDYKFDNTIITDGYATSLRFIHSDYIEGEKIKKEKMKKGRKDAKEMTEEEKEKKKLDKKNLQDEKKELNKLKQKDKPKKVEKIQEFPYIDEVDKEELEGRHIFIDPGKRSLFTMMDDEGKFYSYTNKQRVNETKRLKYQNILKKYRDELDITSKEIELSSHNSKSCNITSFNEFITKKINTNEVLYKLYQNNKFRQYRWYAFINKKRTEDNMLNKIEKTYTKDSIIIIGDWSIGKQMKNFISTPNLSLKRKLQERFKVYDIDEYRTSCLNYKTEELCKNLYLPDKKNKERKMHSILTYKMENKRNGCINRDKNGCKNIQKVFNYYIEYDERPYRYKRGVDLQKLQTAIVPSNCS</sequence>
<reference evidence="2" key="1">
    <citation type="journal article" date="2020" name="Nature">
        <title>Giant virus diversity and host interactions through global metagenomics.</title>
        <authorList>
            <person name="Schulz F."/>
            <person name="Roux S."/>
            <person name="Paez-Espino D."/>
            <person name="Jungbluth S."/>
            <person name="Walsh D.A."/>
            <person name="Denef V.J."/>
            <person name="McMahon K.D."/>
            <person name="Konstantinidis K.T."/>
            <person name="Eloe-Fadrosh E.A."/>
            <person name="Kyrpides N.C."/>
            <person name="Woyke T."/>
        </authorList>
    </citation>
    <scope>NUCLEOTIDE SEQUENCE</scope>
    <source>
        <strain evidence="2">GVMAG-S-1101178-73</strain>
    </source>
</reference>
<proteinExistence type="predicted"/>
<feature type="region of interest" description="Disordered" evidence="1">
    <location>
        <begin position="329"/>
        <end position="352"/>
    </location>
</feature>
<accession>A0A6C0KA64</accession>
<protein>
    <submittedName>
        <fullName evidence="2">Uncharacterized protein</fullName>
    </submittedName>
</protein>
<dbReference type="EMBL" id="MN740824">
    <property type="protein sequence ID" value="QHU13710.1"/>
    <property type="molecule type" value="Genomic_DNA"/>
</dbReference>
<organism evidence="2">
    <name type="scientific">viral metagenome</name>
    <dbReference type="NCBI Taxonomy" id="1070528"/>
    <lineage>
        <taxon>unclassified sequences</taxon>
        <taxon>metagenomes</taxon>
        <taxon>organismal metagenomes</taxon>
    </lineage>
</organism>
<evidence type="ECO:0000256" key="1">
    <source>
        <dbReference type="SAM" id="MobiDB-lite"/>
    </source>
</evidence>
<name>A0A6C0KA64_9ZZZZ</name>
<feature type="compositionally biased region" description="Basic and acidic residues" evidence="1">
    <location>
        <begin position="335"/>
        <end position="352"/>
    </location>
</feature>